<organism evidence="2 3">
    <name type="scientific">Marisediminitalea aggregata</name>
    <dbReference type="NCBI Taxonomy" id="634436"/>
    <lineage>
        <taxon>Bacteria</taxon>
        <taxon>Pseudomonadati</taxon>
        <taxon>Pseudomonadota</taxon>
        <taxon>Gammaproteobacteria</taxon>
        <taxon>Alteromonadales</taxon>
        <taxon>Alteromonadaceae</taxon>
        <taxon>Marisediminitalea</taxon>
    </lineage>
</organism>
<feature type="compositionally biased region" description="Polar residues" evidence="1">
    <location>
        <begin position="59"/>
        <end position="74"/>
    </location>
</feature>
<dbReference type="STRING" id="634436.SAMN05216361_3589"/>
<gene>
    <name evidence="2" type="ORF">SAMN05216361_3589</name>
</gene>
<accession>A0A1M5PTN1</accession>
<reference evidence="3" key="1">
    <citation type="submission" date="2016-11" db="EMBL/GenBank/DDBJ databases">
        <authorList>
            <person name="Varghese N."/>
            <person name="Submissions S."/>
        </authorList>
    </citation>
    <scope>NUCLEOTIDE SEQUENCE [LARGE SCALE GENOMIC DNA]</scope>
    <source>
        <strain evidence="3">CGMCC 1.8995</strain>
    </source>
</reference>
<protein>
    <submittedName>
        <fullName evidence="2">Uncharacterized protein</fullName>
    </submittedName>
</protein>
<name>A0A1M5PTN1_9ALTE</name>
<dbReference type="Proteomes" id="UP000184520">
    <property type="component" value="Unassembled WGS sequence"/>
</dbReference>
<dbReference type="AlphaFoldDB" id="A0A1M5PTN1"/>
<feature type="region of interest" description="Disordered" evidence="1">
    <location>
        <begin position="54"/>
        <end position="74"/>
    </location>
</feature>
<evidence type="ECO:0000256" key="1">
    <source>
        <dbReference type="SAM" id="MobiDB-lite"/>
    </source>
</evidence>
<dbReference type="RefSeq" id="WP_073324555.1">
    <property type="nucleotide sequence ID" value="NZ_FQWD01000006.1"/>
</dbReference>
<evidence type="ECO:0000313" key="3">
    <source>
        <dbReference type="Proteomes" id="UP000184520"/>
    </source>
</evidence>
<sequence>MEKLETVKSLVRANNYKNNDVTYKQCLEMGVSVNRVGLEIFARKLRAMDRAEEIEAHKNQSMQNSHSSPQQSERMMNFEKSSIEYGSGIQLSSDEGNVGFGKVTNIASIESRRQMPGYSPTERKKEITFELGTIKVREYELLQELNMLIAEEKQNDNKQAVTF</sequence>
<keyword evidence="3" id="KW-1185">Reference proteome</keyword>
<evidence type="ECO:0000313" key="2">
    <source>
        <dbReference type="EMBL" id="SHH04971.1"/>
    </source>
</evidence>
<proteinExistence type="predicted"/>
<dbReference type="OrthoDB" id="6336474at2"/>
<dbReference type="EMBL" id="FQWD01000006">
    <property type="protein sequence ID" value="SHH04971.1"/>
    <property type="molecule type" value="Genomic_DNA"/>
</dbReference>